<gene>
    <name evidence="1" type="ORF">QYF61_006071</name>
</gene>
<dbReference type="PANTHER" id="PTHR33332">
    <property type="entry name" value="REVERSE TRANSCRIPTASE DOMAIN-CONTAINING PROTEIN"/>
    <property type="match status" value="1"/>
</dbReference>
<dbReference type="AlphaFoldDB" id="A0AAN7SH52"/>
<organism evidence="1 2">
    <name type="scientific">Mycteria americana</name>
    <name type="common">Wood stork</name>
    <dbReference type="NCBI Taxonomy" id="33587"/>
    <lineage>
        <taxon>Eukaryota</taxon>
        <taxon>Metazoa</taxon>
        <taxon>Chordata</taxon>
        <taxon>Craniata</taxon>
        <taxon>Vertebrata</taxon>
        <taxon>Euteleostomi</taxon>
        <taxon>Archelosauria</taxon>
        <taxon>Archosauria</taxon>
        <taxon>Dinosauria</taxon>
        <taxon>Saurischia</taxon>
        <taxon>Theropoda</taxon>
        <taxon>Coelurosauria</taxon>
        <taxon>Aves</taxon>
        <taxon>Neognathae</taxon>
        <taxon>Neoaves</taxon>
        <taxon>Aequornithes</taxon>
        <taxon>Ciconiiformes</taxon>
        <taxon>Ciconiidae</taxon>
        <taxon>Mycteria</taxon>
    </lineage>
</organism>
<reference evidence="1 2" key="1">
    <citation type="journal article" date="2023" name="J. Hered.">
        <title>Chromosome-level genome of the wood stork (Mycteria americana) provides insight into avian chromosome evolution.</title>
        <authorList>
            <person name="Flamio R. Jr."/>
            <person name="Ramstad K.M."/>
        </authorList>
    </citation>
    <scope>NUCLEOTIDE SEQUENCE [LARGE SCALE GENOMIC DNA]</scope>
    <source>
        <strain evidence="1">JAX WOST 10</strain>
    </source>
</reference>
<evidence type="ECO:0000313" key="1">
    <source>
        <dbReference type="EMBL" id="KAK4829696.1"/>
    </source>
</evidence>
<keyword evidence="2" id="KW-1185">Reference proteome</keyword>
<accession>A0AAN7SH52</accession>
<sequence>MRQQYALVTKANSGILGCIRRHFASRYGEVIFPVYSAQVRSHLASCVQFWVSQYKRDMELLERVQQRATEMIKGLEHPSYEEPREEKDQGNLIIVYKYLKGGCKENGARLFSVVPSGRTSSSEHKLKHRRFHLIIRKYFFKCDLIMPFQCIKGAFKKDGERLLARACSDRTRCNGFKLKEGRFKLEMKKFFVMRVALGGTDLLKDVPAHGSGVGL</sequence>
<proteinExistence type="predicted"/>
<dbReference type="Proteomes" id="UP001333110">
    <property type="component" value="Unassembled WGS sequence"/>
</dbReference>
<feature type="non-terminal residue" evidence="1">
    <location>
        <position position="215"/>
    </location>
</feature>
<dbReference type="EMBL" id="JAUNZN010000001">
    <property type="protein sequence ID" value="KAK4829696.1"/>
    <property type="molecule type" value="Genomic_DNA"/>
</dbReference>
<comment type="caution">
    <text evidence="1">The sequence shown here is derived from an EMBL/GenBank/DDBJ whole genome shotgun (WGS) entry which is preliminary data.</text>
</comment>
<protein>
    <submittedName>
        <fullName evidence="1">Uncharacterized protein</fullName>
    </submittedName>
</protein>
<name>A0AAN7SH52_MYCAM</name>
<evidence type="ECO:0000313" key="2">
    <source>
        <dbReference type="Proteomes" id="UP001333110"/>
    </source>
</evidence>